<sequence length="165" mass="18203">MFEAFELAAQYRQLAEILAERHNDEQVIADTLDSISGPLDERLENLAKMVRNIESAASGVQQTIANLERRHVALLRATERARKLMLDLMQAAGRDKATTALFSIAVRKNPPQVVIDQEAALPPNFLIRHEPPAPTPDKKAIAAALKSGIPVPGAHSEQHVRLEIH</sequence>
<accession>A0A0C2BLW2</accession>
<dbReference type="Proteomes" id="UP000031572">
    <property type="component" value="Unassembled WGS sequence"/>
</dbReference>
<evidence type="ECO:0000313" key="2">
    <source>
        <dbReference type="Proteomes" id="UP000031572"/>
    </source>
</evidence>
<comment type="caution">
    <text evidence="1">The sequence shown here is derived from an EMBL/GenBank/DDBJ whole genome shotgun (WGS) entry which is preliminary data.</text>
</comment>
<evidence type="ECO:0000313" key="1">
    <source>
        <dbReference type="EMBL" id="KIF82245.1"/>
    </source>
</evidence>
<evidence type="ECO:0008006" key="3">
    <source>
        <dbReference type="Google" id="ProtNLM"/>
    </source>
</evidence>
<reference evidence="1 2" key="1">
    <citation type="submission" date="2014-12" db="EMBL/GenBank/DDBJ databases">
        <title>Denitrispirillum autotrophicum gen. nov., sp. nov., Denitrifying, Facultatively Autotrophic Bacteria Isolated from Rice Paddy Soil.</title>
        <authorList>
            <person name="Ishii S."/>
            <person name="Ashida N."/>
            <person name="Ohno H."/>
            <person name="Otsuka S."/>
            <person name="Yokota A."/>
            <person name="Senoo K."/>
        </authorList>
    </citation>
    <scope>NUCLEOTIDE SEQUENCE [LARGE SCALE GENOMIC DNA]</scope>
    <source>
        <strain evidence="1 2">TSA66</strain>
    </source>
</reference>
<gene>
    <name evidence="1" type="ORF">TSA66_17865</name>
</gene>
<protein>
    <recommendedName>
        <fullName evidence="3">Siphovirus Gp157 family protein</fullName>
    </recommendedName>
</protein>
<dbReference type="Pfam" id="PF05565">
    <property type="entry name" value="Sipho_Gp157"/>
    <property type="match status" value="1"/>
</dbReference>
<proteinExistence type="predicted"/>
<name>A0A0C2BLW2_9BURK</name>
<dbReference type="AlphaFoldDB" id="A0A0C2BLW2"/>
<organism evidence="1 2">
    <name type="scientific">Noviherbaspirillum autotrophicum</name>
    <dbReference type="NCBI Taxonomy" id="709839"/>
    <lineage>
        <taxon>Bacteria</taxon>
        <taxon>Pseudomonadati</taxon>
        <taxon>Pseudomonadota</taxon>
        <taxon>Betaproteobacteria</taxon>
        <taxon>Burkholderiales</taxon>
        <taxon>Oxalobacteraceae</taxon>
        <taxon>Noviherbaspirillum</taxon>
    </lineage>
</organism>
<dbReference type="InterPro" id="IPR008840">
    <property type="entry name" value="Sipho_Gp157"/>
</dbReference>
<dbReference type="STRING" id="709839.TSA66_17865"/>
<dbReference type="EMBL" id="JWJG01000028">
    <property type="protein sequence ID" value="KIF82245.1"/>
    <property type="molecule type" value="Genomic_DNA"/>
</dbReference>
<keyword evidence="2" id="KW-1185">Reference proteome</keyword>